<evidence type="ECO:0000313" key="2">
    <source>
        <dbReference type="Proteomes" id="UP000018144"/>
    </source>
</evidence>
<dbReference type="AlphaFoldDB" id="U4LFV7"/>
<sequence length="32" mass="3790">MVTAPQRSRDRSLALWHFFKSLRLKICLQSSL</sequence>
<evidence type="ECO:0000313" key="1">
    <source>
        <dbReference type="EMBL" id="CCX10535.1"/>
    </source>
</evidence>
<name>U4LFV7_PYROM</name>
<protein>
    <submittedName>
        <fullName evidence="1">Uncharacterized protein</fullName>
    </submittedName>
</protein>
<dbReference type="Proteomes" id="UP000018144">
    <property type="component" value="Unassembled WGS sequence"/>
</dbReference>
<organism evidence="1 2">
    <name type="scientific">Pyronema omphalodes (strain CBS 100304)</name>
    <name type="common">Pyronema confluens</name>
    <dbReference type="NCBI Taxonomy" id="1076935"/>
    <lineage>
        <taxon>Eukaryota</taxon>
        <taxon>Fungi</taxon>
        <taxon>Dikarya</taxon>
        <taxon>Ascomycota</taxon>
        <taxon>Pezizomycotina</taxon>
        <taxon>Pezizomycetes</taxon>
        <taxon>Pezizales</taxon>
        <taxon>Pyronemataceae</taxon>
        <taxon>Pyronema</taxon>
    </lineage>
</organism>
<keyword evidence="2" id="KW-1185">Reference proteome</keyword>
<reference evidence="1 2" key="1">
    <citation type="journal article" date="2013" name="PLoS Genet.">
        <title>The genome and development-dependent transcriptomes of Pyronema confluens: a window into fungal evolution.</title>
        <authorList>
            <person name="Traeger S."/>
            <person name="Altegoer F."/>
            <person name="Freitag M."/>
            <person name="Gabaldon T."/>
            <person name="Kempken F."/>
            <person name="Kumar A."/>
            <person name="Marcet-Houben M."/>
            <person name="Poggeler S."/>
            <person name="Stajich J.E."/>
            <person name="Nowrousian M."/>
        </authorList>
    </citation>
    <scope>NUCLEOTIDE SEQUENCE [LARGE SCALE GENOMIC DNA]</scope>
    <source>
        <strain evidence="2">CBS 100304</strain>
        <tissue evidence="1">Vegetative mycelium</tissue>
    </source>
</reference>
<gene>
    <name evidence="1" type="ORF">PCON_10129</name>
</gene>
<proteinExistence type="predicted"/>
<dbReference type="EMBL" id="HF935547">
    <property type="protein sequence ID" value="CCX10535.1"/>
    <property type="molecule type" value="Genomic_DNA"/>
</dbReference>
<accession>U4LFV7</accession>